<feature type="region of interest" description="Disordered" evidence="1">
    <location>
        <begin position="201"/>
        <end position="231"/>
    </location>
</feature>
<protein>
    <submittedName>
        <fullName evidence="2">Uncharacterized protein</fullName>
    </submittedName>
</protein>
<evidence type="ECO:0000313" key="2">
    <source>
        <dbReference type="EMBL" id="GAV71110.1"/>
    </source>
</evidence>
<name>A0A1Q3BT33_CEPFO</name>
<accession>A0A1Q3BT33</accession>
<proteinExistence type="predicted"/>
<dbReference type="AlphaFoldDB" id="A0A1Q3BT33"/>
<sequence>MSYQDLYIMWHVVIEKPLNLLLLIMKNMLRASSKVKGVLPYGMVITKIIAHFGILPRNEVPSRIDVGDFYNTSSLKRMGWKRVFEAGKGNVWLPKEGGWKRRIEEKNVEEQGEPQRLRTTPAPQQQASSSSSNSQLVEMFMEEIRKMNKKMDNVLETFTYETRKVNIKMDNLREELLDLSVDQRRRIRRIEKKMIAKGLIEAADISSSESEEEEEGGGGGGGGGGGEKVQS</sequence>
<dbReference type="InParanoid" id="A0A1Q3BT33"/>
<comment type="caution">
    <text evidence="2">The sequence shown here is derived from an EMBL/GenBank/DDBJ whole genome shotgun (WGS) entry which is preliminary data.</text>
</comment>
<dbReference type="OrthoDB" id="1436797at2759"/>
<dbReference type="EMBL" id="BDDD01000873">
    <property type="protein sequence ID" value="GAV71110.1"/>
    <property type="molecule type" value="Genomic_DNA"/>
</dbReference>
<feature type="compositionally biased region" description="Low complexity" evidence="1">
    <location>
        <begin position="124"/>
        <end position="134"/>
    </location>
</feature>
<feature type="compositionally biased region" description="Basic and acidic residues" evidence="1">
    <location>
        <begin position="106"/>
        <end position="116"/>
    </location>
</feature>
<feature type="compositionally biased region" description="Gly residues" evidence="1">
    <location>
        <begin position="217"/>
        <end position="231"/>
    </location>
</feature>
<evidence type="ECO:0000313" key="3">
    <source>
        <dbReference type="Proteomes" id="UP000187406"/>
    </source>
</evidence>
<reference evidence="3" key="1">
    <citation type="submission" date="2016-04" db="EMBL/GenBank/DDBJ databases">
        <title>Cephalotus genome sequencing.</title>
        <authorList>
            <person name="Fukushima K."/>
            <person name="Hasebe M."/>
            <person name="Fang X."/>
        </authorList>
    </citation>
    <scope>NUCLEOTIDE SEQUENCE [LARGE SCALE GENOMIC DNA]</scope>
    <source>
        <strain evidence="3">cv. St1</strain>
    </source>
</reference>
<gene>
    <name evidence="2" type="ORF">CFOL_v3_14604</name>
</gene>
<feature type="region of interest" description="Disordered" evidence="1">
    <location>
        <begin position="106"/>
        <end position="134"/>
    </location>
</feature>
<organism evidence="2 3">
    <name type="scientific">Cephalotus follicularis</name>
    <name type="common">Albany pitcher plant</name>
    <dbReference type="NCBI Taxonomy" id="3775"/>
    <lineage>
        <taxon>Eukaryota</taxon>
        <taxon>Viridiplantae</taxon>
        <taxon>Streptophyta</taxon>
        <taxon>Embryophyta</taxon>
        <taxon>Tracheophyta</taxon>
        <taxon>Spermatophyta</taxon>
        <taxon>Magnoliopsida</taxon>
        <taxon>eudicotyledons</taxon>
        <taxon>Gunneridae</taxon>
        <taxon>Pentapetalae</taxon>
        <taxon>rosids</taxon>
        <taxon>fabids</taxon>
        <taxon>Oxalidales</taxon>
        <taxon>Cephalotaceae</taxon>
        <taxon>Cephalotus</taxon>
    </lineage>
</organism>
<dbReference type="Proteomes" id="UP000187406">
    <property type="component" value="Unassembled WGS sequence"/>
</dbReference>
<evidence type="ECO:0000256" key="1">
    <source>
        <dbReference type="SAM" id="MobiDB-lite"/>
    </source>
</evidence>
<keyword evidence="3" id="KW-1185">Reference proteome</keyword>